<evidence type="ECO:0008006" key="3">
    <source>
        <dbReference type="Google" id="ProtNLM"/>
    </source>
</evidence>
<keyword evidence="2" id="KW-1185">Reference proteome</keyword>
<sequence>MKQSSPTKVELLQAELDDDSESFVRLLVDGKLIKYVIIAPGLFSVEDMAFGPSLITLLPPFPQRDWNEGLVEKDPHTGNPHFARYTRKEFPGVKHLWHGRFVDYIDLKIGKKLTSGVYEVTSSKLDKAAVAKFARFDWEIQYMENETTAYEWIQGSGVGPEFLGHITEEGRVIGFLIERIDYSHRVGPGDLTACQNALAKLHSLGIMHGDVNRYNFLILAGGETATLIDFETARKCDDEDLLRKEFEELLESLLDMSGRGKGCLPAVN</sequence>
<name>C4JPH1_UNCRE</name>
<evidence type="ECO:0000313" key="1">
    <source>
        <dbReference type="EMBL" id="EEP78297.1"/>
    </source>
</evidence>
<gene>
    <name evidence="1" type="ORF">UREG_03143</name>
</gene>
<dbReference type="PANTHER" id="PTHR37171">
    <property type="entry name" value="SERINE/THREONINE-PROTEIN KINASE YRZF-RELATED"/>
    <property type="match status" value="1"/>
</dbReference>
<dbReference type="SUPFAM" id="SSF56112">
    <property type="entry name" value="Protein kinase-like (PK-like)"/>
    <property type="match status" value="1"/>
</dbReference>
<evidence type="ECO:0000313" key="2">
    <source>
        <dbReference type="Proteomes" id="UP000002058"/>
    </source>
</evidence>
<dbReference type="Pfam" id="PF06293">
    <property type="entry name" value="Kdo"/>
    <property type="match status" value="1"/>
</dbReference>
<dbReference type="InterPro" id="IPR011009">
    <property type="entry name" value="Kinase-like_dom_sf"/>
</dbReference>
<protein>
    <recommendedName>
        <fullName evidence="3">Alpha-galactosidase A</fullName>
    </recommendedName>
</protein>
<dbReference type="InParanoid" id="C4JPH1"/>
<dbReference type="eggNOG" id="ENOG502S5YZ">
    <property type="taxonomic scope" value="Eukaryota"/>
</dbReference>
<dbReference type="Gene3D" id="1.10.510.10">
    <property type="entry name" value="Transferase(Phosphotransferase) domain 1"/>
    <property type="match status" value="1"/>
</dbReference>
<reference evidence="2" key="1">
    <citation type="journal article" date="2009" name="Genome Res.">
        <title>Comparative genomic analyses of the human fungal pathogens Coccidioides and their relatives.</title>
        <authorList>
            <person name="Sharpton T.J."/>
            <person name="Stajich J.E."/>
            <person name="Rounsley S.D."/>
            <person name="Gardner M.J."/>
            <person name="Wortman J.R."/>
            <person name="Jordar V.S."/>
            <person name="Maiti R."/>
            <person name="Kodira C.D."/>
            <person name="Neafsey D.E."/>
            <person name="Zeng Q."/>
            <person name="Hung C.-Y."/>
            <person name="McMahan C."/>
            <person name="Muszewska A."/>
            <person name="Grynberg M."/>
            <person name="Mandel M.A."/>
            <person name="Kellner E.M."/>
            <person name="Barker B.M."/>
            <person name="Galgiani J.N."/>
            <person name="Orbach M.J."/>
            <person name="Kirkland T.N."/>
            <person name="Cole G.T."/>
            <person name="Henn M.R."/>
            <person name="Birren B.W."/>
            <person name="Taylor J.W."/>
        </authorList>
    </citation>
    <scope>NUCLEOTIDE SEQUENCE [LARGE SCALE GENOMIC DNA]</scope>
    <source>
        <strain evidence="2">UAMH 1704</strain>
    </source>
</reference>
<dbReference type="RefSeq" id="XP_002543626.1">
    <property type="nucleotide sequence ID" value="XM_002543580.1"/>
</dbReference>
<organism evidence="1 2">
    <name type="scientific">Uncinocarpus reesii (strain UAMH 1704)</name>
    <dbReference type="NCBI Taxonomy" id="336963"/>
    <lineage>
        <taxon>Eukaryota</taxon>
        <taxon>Fungi</taxon>
        <taxon>Dikarya</taxon>
        <taxon>Ascomycota</taxon>
        <taxon>Pezizomycotina</taxon>
        <taxon>Eurotiomycetes</taxon>
        <taxon>Eurotiomycetidae</taxon>
        <taxon>Onygenales</taxon>
        <taxon>Onygenaceae</taxon>
        <taxon>Uncinocarpus</taxon>
    </lineage>
</organism>
<accession>C4JPH1</accession>
<dbReference type="AlphaFoldDB" id="C4JPH1"/>
<dbReference type="PANTHER" id="PTHR37171:SF1">
    <property type="entry name" value="SERINE_THREONINE-PROTEIN KINASE YRZF-RELATED"/>
    <property type="match status" value="1"/>
</dbReference>
<dbReference type="VEuPathDB" id="FungiDB:UREG_03143"/>
<dbReference type="OMA" id="FFCETRR"/>
<dbReference type="STRING" id="336963.C4JPH1"/>
<dbReference type="KEGG" id="ure:UREG_03143"/>
<dbReference type="Proteomes" id="UP000002058">
    <property type="component" value="Unassembled WGS sequence"/>
</dbReference>
<dbReference type="InterPro" id="IPR052396">
    <property type="entry name" value="Meiotic_Drive_Suppr_Kinase"/>
</dbReference>
<dbReference type="GeneID" id="8437774"/>
<dbReference type="OrthoDB" id="4206194at2759"/>
<dbReference type="HOGENOM" id="CLU_064787_2_0_1"/>
<dbReference type="EMBL" id="CH476616">
    <property type="protein sequence ID" value="EEP78297.1"/>
    <property type="molecule type" value="Genomic_DNA"/>
</dbReference>
<proteinExistence type="predicted"/>